<dbReference type="InterPro" id="IPR002052">
    <property type="entry name" value="DNA_methylase_N6_adenine_CS"/>
</dbReference>
<dbReference type="GO" id="GO:0032259">
    <property type="term" value="P:methylation"/>
    <property type="evidence" value="ECO:0007669"/>
    <property type="project" value="InterPro"/>
</dbReference>
<dbReference type="PANTHER" id="PTHR18895:SF74">
    <property type="entry name" value="MTRF1L RELEASE FACTOR GLUTAMINE METHYLTRANSFERASE"/>
    <property type="match status" value="1"/>
</dbReference>
<feature type="region of interest" description="Disordered" evidence="1">
    <location>
        <begin position="1"/>
        <end position="23"/>
    </location>
</feature>
<accession>A0A2A3YN52</accession>
<dbReference type="InterPro" id="IPR007848">
    <property type="entry name" value="Small_mtfrase_dom"/>
</dbReference>
<dbReference type="GeneID" id="95328011"/>
<gene>
    <name evidence="3" type="ORF">CIK66_02955</name>
</gene>
<evidence type="ECO:0000313" key="3">
    <source>
        <dbReference type="EMBL" id="PCC40740.1"/>
    </source>
</evidence>
<dbReference type="OrthoDB" id="267914at2"/>
<dbReference type="GO" id="GO:0036009">
    <property type="term" value="F:protein-glutamine N-methyltransferase activity"/>
    <property type="evidence" value="ECO:0007669"/>
    <property type="project" value="TreeGrafter"/>
</dbReference>
<dbReference type="Proteomes" id="UP000218598">
    <property type="component" value="Unassembled WGS sequence"/>
</dbReference>
<protein>
    <recommendedName>
        <fullName evidence="2">Methyltransferase small domain-containing protein</fullName>
    </recommendedName>
</protein>
<comment type="caution">
    <text evidence="3">The sequence shown here is derived from an EMBL/GenBank/DDBJ whole genome shotgun (WGS) entry which is preliminary data.</text>
</comment>
<sequence length="384" mass="42019">MSMVSWSENGVEQSARWRSENGAPPPARVEIVNDFLTANAALRRLRGGSGLLWRGDFHGARQLLKAVSRRIDHRVISKNLDIAALFRAHRAERAERAEVLGGIVVLLEPGARLSLRRAPDVSDACREAYGELEERTLVSLTELQGVLSAYQWHQQGVPVPALGARVHPRHSVFSPSRSEYVDLVARAPMPEVPGGADAVDLGTGTGVLAAILAKRGAARVVATDINSRAVECAKENMQRLGLEDSVSVLETDLFPPGRADLIVCNPPWLPGEPTSALELAIYDERSSMLSRFLEGLGEHLRPGGEGWLVLSDLAEHLGLRSREQLREMFRRSGLEVVDTDSTPARHSRADDPKDVLHAARRQEITTLWRLRVAPAAKAAGATRR</sequence>
<dbReference type="PANTHER" id="PTHR18895">
    <property type="entry name" value="HEMK METHYLTRANSFERASE"/>
    <property type="match status" value="1"/>
</dbReference>
<dbReference type="RefSeq" id="WP_096165857.1">
    <property type="nucleotide sequence ID" value="NZ_JBHSLP010000012.1"/>
</dbReference>
<dbReference type="EMBL" id="NRGR01000005">
    <property type="protein sequence ID" value="PCC40740.1"/>
    <property type="molecule type" value="Genomic_DNA"/>
</dbReference>
<feature type="compositionally biased region" description="Polar residues" evidence="1">
    <location>
        <begin position="1"/>
        <end position="12"/>
    </location>
</feature>
<keyword evidence="4" id="KW-1185">Reference proteome</keyword>
<dbReference type="Gene3D" id="3.40.50.150">
    <property type="entry name" value="Vaccinia Virus protein VP39"/>
    <property type="match status" value="1"/>
</dbReference>
<reference evidence="3 4" key="1">
    <citation type="journal article" date="2017" name="Elife">
        <title>Extensive horizontal gene transfer in cheese-associated bacteria.</title>
        <authorList>
            <person name="Bonham K.S."/>
            <person name="Wolfe B.E."/>
            <person name="Dutton R.J."/>
        </authorList>
    </citation>
    <scope>NUCLEOTIDE SEQUENCE [LARGE SCALE GENOMIC DNA]</scope>
    <source>
        <strain evidence="3 4">341_9</strain>
    </source>
</reference>
<dbReference type="InterPro" id="IPR029063">
    <property type="entry name" value="SAM-dependent_MTases_sf"/>
</dbReference>
<dbReference type="GO" id="GO:0003676">
    <property type="term" value="F:nucleic acid binding"/>
    <property type="evidence" value="ECO:0007669"/>
    <property type="project" value="InterPro"/>
</dbReference>
<evidence type="ECO:0000313" key="4">
    <source>
        <dbReference type="Proteomes" id="UP000218598"/>
    </source>
</evidence>
<dbReference type="AlphaFoldDB" id="A0A2A3YN52"/>
<dbReference type="Pfam" id="PF05175">
    <property type="entry name" value="MTS"/>
    <property type="match status" value="1"/>
</dbReference>
<dbReference type="InterPro" id="IPR050320">
    <property type="entry name" value="N5-glutamine_MTase"/>
</dbReference>
<evidence type="ECO:0000259" key="2">
    <source>
        <dbReference type="Pfam" id="PF05175"/>
    </source>
</evidence>
<dbReference type="CDD" id="cd02440">
    <property type="entry name" value="AdoMet_MTases"/>
    <property type="match status" value="1"/>
</dbReference>
<proteinExistence type="predicted"/>
<name>A0A2A3YN52_9MICO</name>
<feature type="domain" description="Methyltransferase small" evidence="2">
    <location>
        <begin position="181"/>
        <end position="331"/>
    </location>
</feature>
<evidence type="ECO:0000256" key="1">
    <source>
        <dbReference type="SAM" id="MobiDB-lite"/>
    </source>
</evidence>
<organism evidence="3 4">
    <name type="scientific">Brachybacterium alimentarium</name>
    <dbReference type="NCBI Taxonomy" id="47845"/>
    <lineage>
        <taxon>Bacteria</taxon>
        <taxon>Bacillati</taxon>
        <taxon>Actinomycetota</taxon>
        <taxon>Actinomycetes</taxon>
        <taxon>Micrococcales</taxon>
        <taxon>Dermabacteraceae</taxon>
        <taxon>Brachybacterium</taxon>
    </lineage>
</organism>
<dbReference type="SUPFAM" id="SSF53335">
    <property type="entry name" value="S-adenosyl-L-methionine-dependent methyltransferases"/>
    <property type="match status" value="1"/>
</dbReference>
<dbReference type="PROSITE" id="PS00092">
    <property type="entry name" value="N6_MTASE"/>
    <property type="match status" value="1"/>
</dbReference>